<proteinExistence type="predicted"/>
<accession>A0A7S4V495</accession>
<evidence type="ECO:0000313" key="1">
    <source>
        <dbReference type="EMBL" id="CAE4563526.1"/>
    </source>
</evidence>
<dbReference type="AlphaFoldDB" id="A0A7S4V495"/>
<name>A0A7S4V495_9DINO</name>
<protein>
    <submittedName>
        <fullName evidence="1">Uncharacterized protein</fullName>
    </submittedName>
</protein>
<organism evidence="1">
    <name type="scientific">Alexandrium monilatum</name>
    <dbReference type="NCBI Taxonomy" id="311494"/>
    <lineage>
        <taxon>Eukaryota</taxon>
        <taxon>Sar</taxon>
        <taxon>Alveolata</taxon>
        <taxon>Dinophyceae</taxon>
        <taxon>Gonyaulacales</taxon>
        <taxon>Pyrocystaceae</taxon>
        <taxon>Alexandrium</taxon>
    </lineage>
</organism>
<gene>
    <name evidence="1" type="ORF">AMON00008_LOCUS3145</name>
</gene>
<reference evidence="1" key="1">
    <citation type="submission" date="2021-01" db="EMBL/GenBank/DDBJ databases">
        <authorList>
            <person name="Corre E."/>
            <person name="Pelletier E."/>
            <person name="Niang G."/>
            <person name="Scheremetjew M."/>
            <person name="Finn R."/>
            <person name="Kale V."/>
            <person name="Holt S."/>
            <person name="Cochrane G."/>
            <person name="Meng A."/>
            <person name="Brown T."/>
            <person name="Cohen L."/>
        </authorList>
    </citation>
    <scope>NUCLEOTIDE SEQUENCE</scope>
    <source>
        <strain evidence="1">CCMP3105</strain>
    </source>
</reference>
<sequence length="166" mass="17808">MAQGGHGGRPRASAAAAMPNALPHAASPWALEGAPVAEAGILAWLFRSSAFGLYPYDLLSEAWLSVVRAERYAGRALRLAEDPDVRLFAEAAHEHLEQALWKVEHATGSVYHQGLGNRSRKFAVMTPPVAVLAGSLALPLQREAAGHSGSSCRRARVHEHCVNNFL</sequence>
<dbReference type="EMBL" id="HBNR01004672">
    <property type="protein sequence ID" value="CAE4563526.1"/>
    <property type="molecule type" value="Transcribed_RNA"/>
</dbReference>